<dbReference type="Proteomes" id="UP001501126">
    <property type="component" value="Unassembled WGS sequence"/>
</dbReference>
<feature type="chain" id="PRO_5045783069" description="TonB C-terminal domain-containing protein" evidence="1">
    <location>
        <begin position="26"/>
        <end position="148"/>
    </location>
</feature>
<evidence type="ECO:0000256" key="1">
    <source>
        <dbReference type="SAM" id="SignalP"/>
    </source>
</evidence>
<evidence type="ECO:0000313" key="2">
    <source>
        <dbReference type="EMBL" id="GAA0876113.1"/>
    </source>
</evidence>
<dbReference type="EMBL" id="BAAAFH010000022">
    <property type="protein sequence ID" value="GAA0876113.1"/>
    <property type="molecule type" value="Genomic_DNA"/>
</dbReference>
<sequence>MKIIRYRFSLLITFFCILFQTVAQGQENIPDPFQDTTIYSIKDLTQIFRTPDEDQLLRYFMDETPIISKLSEFIYVTDASKFFFEIIIERNGYVSSMHIINNEGLPDLTKELTTLAQKLNKLEGWQPGKIHEKTVRSSFIIPLQICLR</sequence>
<keyword evidence="3" id="KW-1185">Reference proteome</keyword>
<proteinExistence type="predicted"/>
<name>A0ABN1MS32_9FLAO</name>
<protein>
    <recommendedName>
        <fullName evidence="4">TonB C-terminal domain-containing protein</fullName>
    </recommendedName>
</protein>
<gene>
    <name evidence="2" type="ORF">GCM10009118_25230</name>
</gene>
<feature type="signal peptide" evidence="1">
    <location>
        <begin position="1"/>
        <end position="25"/>
    </location>
</feature>
<dbReference type="RefSeq" id="WP_343788322.1">
    <property type="nucleotide sequence ID" value="NZ_BAAAFH010000022.1"/>
</dbReference>
<reference evidence="2 3" key="1">
    <citation type="journal article" date="2019" name="Int. J. Syst. Evol. Microbiol.">
        <title>The Global Catalogue of Microorganisms (GCM) 10K type strain sequencing project: providing services to taxonomists for standard genome sequencing and annotation.</title>
        <authorList>
            <consortium name="The Broad Institute Genomics Platform"/>
            <consortium name="The Broad Institute Genome Sequencing Center for Infectious Disease"/>
            <person name="Wu L."/>
            <person name="Ma J."/>
        </authorList>
    </citation>
    <scope>NUCLEOTIDE SEQUENCE [LARGE SCALE GENOMIC DNA]</scope>
    <source>
        <strain evidence="2 3">JCM 16083</strain>
    </source>
</reference>
<comment type="caution">
    <text evidence="2">The sequence shown here is derived from an EMBL/GenBank/DDBJ whole genome shotgun (WGS) entry which is preliminary data.</text>
</comment>
<keyword evidence="1" id="KW-0732">Signal</keyword>
<accession>A0ABN1MS32</accession>
<organism evidence="2 3">
    <name type="scientific">Wandonia haliotis</name>
    <dbReference type="NCBI Taxonomy" id="574963"/>
    <lineage>
        <taxon>Bacteria</taxon>
        <taxon>Pseudomonadati</taxon>
        <taxon>Bacteroidota</taxon>
        <taxon>Flavobacteriia</taxon>
        <taxon>Flavobacteriales</taxon>
        <taxon>Crocinitomicaceae</taxon>
        <taxon>Wandonia</taxon>
    </lineage>
</organism>
<evidence type="ECO:0008006" key="4">
    <source>
        <dbReference type="Google" id="ProtNLM"/>
    </source>
</evidence>
<evidence type="ECO:0000313" key="3">
    <source>
        <dbReference type="Proteomes" id="UP001501126"/>
    </source>
</evidence>